<evidence type="ECO:0000313" key="13">
    <source>
        <dbReference type="EMBL" id="SAI86301.1"/>
    </source>
</evidence>
<dbReference type="EMBL" id="CP033236">
    <property type="protein sequence ID" value="AZF69967.1"/>
    <property type="molecule type" value="Genomic_DNA"/>
</dbReference>
<dbReference type="InterPro" id="IPR007159">
    <property type="entry name" value="SpoVT-AbrB_dom"/>
</dbReference>
<dbReference type="GO" id="GO:0003677">
    <property type="term" value="F:DNA binding"/>
    <property type="evidence" value="ECO:0007669"/>
    <property type="project" value="InterPro"/>
</dbReference>
<dbReference type="Proteomes" id="UP000594632">
    <property type="component" value="Chromosome"/>
</dbReference>
<dbReference type="EMBL" id="CP033237">
    <property type="protein sequence ID" value="AZF72587.1"/>
    <property type="molecule type" value="Genomic_DNA"/>
</dbReference>
<evidence type="ECO:0000313" key="14">
    <source>
        <dbReference type="Proteomes" id="UP000033057"/>
    </source>
</evidence>
<evidence type="ECO:0000313" key="16">
    <source>
        <dbReference type="Proteomes" id="UP000033106"/>
    </source>
</evidence>
<accession>A0A0E3GUG6</accession>
<dbReference type="OrthoDB" id="40991at2157"/>
<evidence type="ECO:0000313" key="8">
    <source>
        <dbReference type="EMBL" id="AZF75208.1"/>
    </source>
</evidence>
<evidence type="ECO:0000313" key="22">
    <source>
        <dbReference type="Proteomes" id="UP000275843"/>
    </source>
</evidence>
<dbReference type="GeneID" id="44128350"/>
<dbReference type="Proteomes" id="UP000275843">
    <property type="component" value="Chromosome"/>
</dbReference>
<evidence type="ECO:0000313" key="20">
    <source>
        <dbReference type="Proteomes" id="UP000273194"/>
    </source>
</evidence>
<dbReference type="EMBL" id="LT549890">
    <property type="protein sequence ID" value="SAI86301.1"/>
    <property type="molecule type" value="Genomic_DNA"/>
</dbReference>
<evidence type="ECO:0000313" key="25">
    <source>
        <dbReference type="Proteomes" id="UP000594632"/>
    </source>
</evidence>
<dbReference type="Proteomes" id="UP000033085">
    <property type="component" value="Chromosome"/>
</dbReference>
<dbReference type="RefSeq" id="WP_009989344.1">
    <property type="nucleotide sequence ID" value="NZ_CP011055.2"/>
</dbReference>
<reference evidence="14 15" key="1">
    <citation type="journal article" date="2015" name="Genome Announc.">
        <title>Complete Genome Sequence of Sulfolobus solfataricus Strain 98/2 and Evolved Derivatives.</title>
        <authorList>
            <person name="McCarthy S."/>
            <person name="Gradnigo J."/>
            <person name="Johnson T."/>
            <person name="Payne S."/>
            <person name="Lipzen A."/>
            <person name="Martin J."/>
            <person name="Schackwitz W."/>
            <person name="Moriyama E."/>
            <person name="Blum P."/>
        </authorList>
    </citation>
    <scope>NUCLEOTIDE SEQUENCE [LARGE SCALE GENOMIC DNA]</scope>
    <source>
        <strain evidence="14">98/2 SULC</strain>
        <strain evidence="2">SARC-B</strain>
        <strain evidence="3">SARC-C</strain>
        <strain evidence="4 16">SULA</strain>
        <strain evidence="15">SULB</strain>
    </source>
</reference>
<dbReference type="PANTHER" id="PTHR42930">
    <property type="entry name" value="PHOSPHATE-SPECIFIC TRANSPORT SYSTEM ACCESSORY PROTEIN PHOU"/>
    <property type="match status" value="1"/>
</dbReference>
<dbReference type="KEGG" id="ssof:SULC_0424"/>
<dbReference type="EMBL" id="CP033235">
    <property type="protein sequence ID" value="AZF67347.1"/>
    <property type="molecule type" value="Genomic_DNA"/>
</dbReference>
<name>A0A0E3GUG6_SACSO</name>
<dbReference type="KEGG" id="ssoa:SULA_0424"/>
<evidence type="ECO:0000313" key="11">
    <source>
        <dbReference type="EMBL" id="AZF83032.1"/>
    </source>
</evidence>
<dbReference type="Proteomes" id="UP000273443">
    <property type="component" value="Chromosome"/>
</dbReference>
<dbReference type="EMBL" id="CP033239">
    <property type="protein sequence ID" value="AZF77816.1"/>
    <property type="molecule type" value="Genomic_DNA"/>
</dbReference>
<evidence type="ECO:0000313" key="15">
    <source>
        <dbReference type="Proteomes" id="UP000033085"/>
    </source>
</evidence>
<dbReference type="Proteomes" id="UP000033106">
    <property type="component" value="Chromosome"/>
</dbReference>
<reference evidence="13" key="3">
    <citation type="submission" date="2016-04" db="EMBL/GenBank/DDBJ databases">
        <authorList>
            <person name="Evans L.H."/>
            <person name="Alamgir A."/>
            <person name="Owens N."/>
            <person name="Weber N.D."/>
            <person name="Virtaneva K."/>
            <person name="Barbian K."/>
            <person name="Babar A."/>
            <person name="Rosenke K."/>
        </authorList>
    </citation>
    <scope>NUCLEOTIDE SEQUENCE</scope>
    <source>
        <strain evidence="13">P1</strain>
    </source>
</reference>
<dbReference type="SMART" id="SM00966">
    <property type="entry name" value="SpoVT_AbrB"/>
    <property type="match status" value="1"/>
</dbReference>
<dbReference type="Proteomes" id="UP000267993">
    <property type="component" value="Chromosome"/>
</dbReference>
<dbReference type="OMA" id="SVYYMQG"/>
<dbReference type="Pfam" id="PF04014">
    <property type="entry name" value="MazE_antitoxin"/>
    <property type="match status" value="1"/>
</dbReference>
<dbReference type="EMBL" id="CP033241">
    <property type="protein sequence ID" value="AZF83032.1"/>
    <property type="molecule type" value="Genomic_DNA"/>
</dbReference>
<evidence type="ECO:0000259" key="1">
    <source>
        <dbReference type="SMART" id="SM00966"/>
    </source>
</evidence>
<dbReference type="Proteomes" id="UP000033057">
    <property type="component" value="Chromosome"/>
</dbReference>
<reference evidence="18 19" key="4">
    <citation type="journal article" date="2018" name="Proc. Natl. Acad. Sci. U.S.A.">
        <title>Nonmutational mechanism of inheritance in the Archaeon Sulfolobus solfataricus.</title>
        <authorList>
            <person name="Payne S."/>
            <person name="McCarthy S."/>
            <person name="Johnson T."/>
            <person name="North E."/>
            <person name="Blum P."/>
        </authorList>
    </citation>
    <scope>NUCLEOTIDE SEQUENCE [LARGE SCALE GENOMIC DNA]</scope>
    <source>
        <strain evidence="6 18">SARC-H</strain>
        <strain evidence="7 22">SARC-I</strain>
        <strain evidence="9 23">SARC-N</strain>
        <strain evidence="10 24">SARC-O</strain>
        <strain evidence="11 19">SUL120</strain>
        <strain evidence="5 20">SULG</strain>
        <strain evidence="8 21">SULM</strain>
    </source>
</reference>
<dbReference type="AlphaFoldDB" id="A0A0E3GUG6"/>
<evidence type="ECO:0000313" key="12">
    <source>
        <dbReference type="EMBL" id="QPG49833.1"/>
    </source>
</evidence>
<proteinExistence type="predicted"/>
<dbReference type="Proteomes" id="UP000269431">
    <property type="component" value="Chromosome"/>
</dbReference>
<dbReference type="GO" id="GO:0030643">
    <property type="term" value="P:intracellular phosphate ion homeostasis"/>
    <property type="evidence" value="ECO:0007669"/>
    <property type="project" value="InterPro"/>
</dbReference>
<gene>
    <name evidence="12" type="ORF">HFC64_08440</name>
    <name evidence="13" type="ORF">SSOP1_2747</name>
    <name evidence="4" type="ORF">SULA_0424</name>
    <name evidence="2" type="ORF">SULB_0426</name>
    <name evidence="3" type="ORF">SULC_0424</name>
    <name evidence="5" type="ORF">SULG_02165</name>
    <name evidence="6" type="ORF">SULH_02165</name>
    <name evidence="7" type="ORF">SULI_02165</name>
    <name evidence="8" type="ORF">SULM_02165</name>
    <name evidence="9" type="ORF">SULN_02165</name>
    <name evidence="10" type="ORF">SULO_02175</name>
    <name evidence="11" type="ORF">SULZ_02175</name>
</gene>
<dbReference type="KEGG" id="ssol:SULB_0426"/>
<reference evidence="12 25" key="6">
    <citation type="journal article" date="2020" name="Nat. Commun.">
        <title>The structures of two archaeal type IV pili illuminate evolutionary relationships.</title>
        <authorList>
            <person name="Wang F."/>
            <person name="Baquero D.P."/>
            <person name="Su Z."/>
            <person name="Beltran L.C."/>
            <person name="Prangishvili D."/>
            <person name="Krupovic M."/>
            <person name="Egelman E.H."/>
        </authorList>
    </citation>
    <scope>NUCLEOTIDE SEQUENCE [LARGE SCALE GENOMIC DNA]</scope>
    <source>
        <strain evidence="12 25">POZ149</strain>
    </source>
</reference>
<dbReference type="EMBL" id="CP050869">
    <property type="protein sequence ID" value="QPG49833.1"/>
    <property type="molecule type" value="Genomic_DNA"/>
</dbReference>
<sequence>MEKNLRRRIQKIKGGSYIITLPPEWVRRNNLDAKSEVFVIEKNGELLIKPIRDYITRKIIDLDLIDLETTKYLITVYYMQGISEIEIKSKSVISAPIKDELKNLQLYLPGLTIESESFNYITFKVQDDVNTNVVERMKTFSSKLLVLLKDLEKIIENPSKEMAIDLKNRAEELNKLYNSVIREIALVSQKEEEFVVKGLPTRDLILYAIAMRDMGRMLSHIKTASLAITECGNTSNDKELNSIIKIIVNMFEKSREVFFDENIDHVRSIRESMKEINKIVYGSKIECRELARELARIASYCVALMDDGVHKSVKI</sequence>
<protein>
    <submittedName>
        <fullName evidence="13">AbrB family transcriptional regulator</fullName>
    </submittedName>
    <submittedName>
        <fullName evidence="3">Phosphate uptake regulator PhoU</fullName>
    </submittedName>
</protein>
<dbReference type="EMBL" id="CP033240">
    <property type="protein sequence ID" value="AZF80424.1"/>
    <property type="molecule type" value="Genomic_DNA"/>
</dbReference>
<evidence type="ECO:0000313" key="6">
    <source>
        <dbReference type="EMBL" id="AZF69967.1"/>
    </source>
</evidence>
<dbReference type="SUPFAM" id="SSF89447">
    <property type="entry name" value="AbrB/MazE/MraZ-like"/>
    <property type="match status" value="1"/>
</dbReference>
<evidence type="ECO:0000313" key="18">
    <source>
        <dbReference type="Proteomes" id="UP000267993"/>
    </source>
</evidence>
<dbReference type="SUPFAM" id="SSF109755">
    <property type="entry name" value="PhoU-like"/>
    <property type="match status" value="1"/>
</dbReference>
<dbReference type="GO" id="GO:0045936">
    <property type="term" value="P:negative regulation of phosphate metabolic process"/>
    <property type="evidence" value="ECO:0007669"/>
    <property type="project" value="InterPro"/>
</dbReference>
<dbReference type="Proteomes" id="UP000278715">
    <property type="component" value="Chromosome"/>
</dbReference>
<dbReference type="Proteomes" id="UP000273194">
    <property type="component" value="Chromosome"/>
</dbReference>
<dbReference type="GeneID" id="1454067"/>
<dbReference type="InterPro" id="IPR028366">
    <property type="entry name" value="PhoU"/>
</dbReference>
<evidence type="ECO:0000313" key="17">
    <source>
        <dbReference type="Proteomes" id="UP000076770"/>
    </source>
</evidence>
<dbReference type="EMBL" id="CP011055">
    <property type="protein sequence ID" value="AKA72837.1"/>
    <property type="molecule type" value="Genomic_DNA"/>
</dbReference>
<evidence type="ECO:0000313" key="4">
    <source>
        <dbReference type="EMBL" id="AKA78229.1"/>
    </source>
</evidence>
<reference evidence="17" key="2">
    <citation type="submission" date="2016-04" db="EMBL/GenBank/DDBJ databases">
        <authorList>
            <person name="Shah S.A."/>
            <person name="Garrett R.A."/>
        </authorList>
    </citation>
    <scope>NUCLEOTIDE SEQUENCE [LARGE SCALE GENOMIC DNA]</scope>
    <source>
        <strain evidence="17">ATCC 35091 / DSM 1616 / JCM 8930 / NBRC 15331 / P1</strain>
    </source>
</reference>
<evidence type="ECO:0000313" key="23">
    <source>
        <dbReference type="Proteomes" id="UP000278715"/>
    </source>
</evidence>
<evidence type="ECO:0000313" key="19">
    <source>
        <dbReference type="Proteomes" id="UP000269431"/>
    </source>
</evidence>
<dbReference type="Proteomes" id="UP000282269">
    <property type="component" value="Chromosome"/>
</dbReference>
<dbReference type="EMBL" id="CP033238">
    <property type="protein sequence ID" value="AZF75208.1"/>
    <property type="molecule type" value="Genomic_DNA"/>
</dbReference>
<evidence type="ECO:0000313" key="24">
    <source>
        <dbReference type="Proteomes" id="UP000282269"/>
    </source>
</evidence>
<evidence type="ECO:0000313" key="10">
    <source>
        <dbReference type="EMBL" id="AZF80424.1"/>
    </source>
</evidence>
<evidence type="ECO:0000313" key="5">
    <source>
        <dbReference type="EMBL" id="AZF67347.1"/>
    </source>
</evidence>
<evidence type="ECO:0000313" key="9">
    <source>
        <dbReference type="EMBL" id="AZF77816.1"/>
    </source>
</evidence>
<evidence type="ECO:0000313" key="7">
    <source>
        <dbReference type="EMBL" id="AZF72587.1"/>
    </source>
</evidence>
<dbReference type="EMBL" id="CP011056">
    <property type="protein sequence ID" value="AKA75536.1"/>
    <property type="molecule type" value="Genomic_DNA"/>
</dbReference>
<dbReference type="InterPro" id="IPR037914">
    <property type="entry name" value="SpoVT-AbrB_sf"/>
</dbReference>
<organism evidence="3 14">
    <name type="scientific">Saccharolobus solfataricus</name>
    <name type="common">Sulfolobus solfataricus</name>
    <dbReference type="NCBI Taxonomy" id="2287"/>
    <lineage>
        <taxon>Archaea</taxon>
        <taxon>Thermoproteota</taxon>
        <taxon>Thermoprotei</taxon>
        <taxon>Sulfolobales</taxon>
        <taxon>Sulfolobaceae</taxon>
        <taxon>Saccharolobus</taxon>
    </lineage>
</organism>
<evidence type="ECO:0000313" key="21">
    <source>
        <dbReference type="Proteomes" id="UP000273443"/>
    </source>
</evidence>
<feature type="domain" description="SpoVT-AbrB" evidence="1">
    <location>
        <begin position="11"/>
        <end position="56"/>
    </location>
</feature>
<evidence type="ECO:0000313" key="3">
    <source>
        <dbReference type="EMBL" id="AKA75536.1"/>
    </source>
</evidence>
<dbReference type="EMBL" id="CP011057">
    <property type="protein sequence ID" value="AKA78229.1"/>
    <property type="molecule type" value="Genomic_DNA"/>
</dbReference>
<dbReference type="Proteomes" id="UP000076770">
    <property type="component" value="Chromosome i"/>
</dbReference>
<dbReference type="PATRIC" id="fig|2287.6.peg.439"/>
<dbReference type="PANTHER" id="PTHR42930:SF5">
    <property type="entry name" value="PHOSPHATE UPTAKE REGULATOR, PHOU"/>
    <property type="match status" value="1"/>
</dbReference>
<evidence type="ECO:0000313" key="2">
    <source>
        <dbReference type="EMBL" id="AKA72837.1"/>
    </source>
</evidence>
<reference evidence="3" key="5">
    <citation type="submission" date="2018-10" db="EMBL/GenBank/DDBJ databases">
        <authorList>
            <person name="McCarthy S."/>
            <person name="Gradnigo J."/>
            <person name="Johnson T."/>
            <person name="Payne S."/>
            <person name="Lipzen A."/>
            <person name="Schackwitz W."/>
            <person name="Martin J."/>
            <person name="Moriyama E."/>
            <person name="Blum P."/>
        </authorList>
    </citation>
    <scope>NUCLEOTIDE SEQUENCE</scope>
    <source>
        <strain evidence="2">SARC-B</strain>
        <strain evidence="3">SARC-C</strain>
        <strain evidence="4">SULA</strain>
    </source>
</reference>